<evidence type="ECO:0000259" key="3">
    <source>
        <dbReference type="SMART" id="SM00822"/>
    </source>
</evidence>
<dbReference type="InterPro" id="IPR057326">
    <property type="entry name" value="KR_dom"/>
</dbReference>
<evidence type="ECO:0000313" key="5">
    <source>
        <dbReference type="EMBL" id="CAA0118508.1"/>
    </source>
</evidence>
<dbReference type="PANTHER" id="PTHR42760:SF133">
    <property type="entry name" value="3-OXOACYL-[ACYL-CARRIER-PROTEIN] REDUCTASE"/>
    <property type="match status" value="1"/>
</dbReference>
<proteinExistence type="inferred from homology"/>
<dbReference type="FunFam" id="3.40.50.720:FF:000084">
    <property type="entry name" value="Short-chain dehydrogenase reductase"/>
    <property type="match status" value="1"/>
</dbReference>
<dbReference type="EC" id="1.1.1.-" evidence="4"/>
<keyword evidence="6" id="KW-1185">Reference proteome</keyword>
<dbReference type="PRINTS" id="PR00080">
    <property type="entry name" value="SDRFAMILY"/>
</dbReference>
<dbReference type="Proteomes" id="UP000439591">
    <property type="component" value="Unassembled WGS sequence"/>
</dbReference>
<dbReference type="RefSeq" id="WP_159270047.1">
    <property type="nucleotide sequence ID" value="NZ_CACSIK010000003.1"/>
</dbReference>
<dbReference type="CDD" id="cd05233">
    <property type="entry name" value="SDR_c"/>
    <property type="match status" value="1"/>
</dbReference>
<evidence type="ECO:0000256" key="2">
    <source>
        <dbReference type="ARBA" id="ARBA00023002"/>
    </source>
</evidence>
<dbReference type="SUPFAM" id="SSF51735">
    <property type="entry name" value="NAD(P)-binding Rossmann-fold domains"/>
    <property type="match status" value="1"/>
</dbReference>
<dbReference type="Gene3D" id="3.40.50.720">
    <property type="entry name" value="NAD(P)-binding Rossmann-like Domain"/>
    <property type="match status" value="1"/>
</dbReference>
<evidence type="ECO:0000313" key="7">
    <source>
        <dbReference type="Proteomes" id="UP000439591"/>
    </source>
</evidence>
<dbReference type="InterPro" id="IPR020904">
    <property type="entry name" value="Sc_DH/Rdtase_CS"/>
</dbReference>
<organism evidence="4 6">
    <name type="scientific">Zhongshania aliphaticivorans</name>
    <dbReference type="NCBI Taxonomy" id="1470434"/>
    <lineage>
        <taxon>Bacteria</taxon>
        <taxon>Pseudomonadati</taxon>
        <taxon>Pseudomonadota</taxon>
        <taxon>Gammaproteobacteria</taxon>
        <taxon>Cellvibrionales</taxon>
        <taxon>Spongiibacteraceae</taxon>
        <taxon>Zhongshania</taxon>
    </lineage>
</organism>
<evidence type="ECO:0000313" key="6">
    <source>
        <dbReference type="Proteomes" id="UP000435877"/>
    </source>
</evidence>
<dbReference type="GO" id="GO:0016616">
    <property type="term" value="F:oxidoreductase activity, acting on the CH-OH group of donors, NAD or NADP as acceptor"/>
    <property type="evidence" value="ECO:0007669"/>
    <property type="project" value="TreeGrafter"/>
</dbReference>
<reference evidence="6 7" key="1">
    <citation type="submission" date="2019-11" db="EMBL/GenBank/DDBJ databases">
        <authorList>
            <person name="Holert J."/>
        </authorList>
    </citation>
    <scope>NUCLEOTIDE SEQUENCE [LARGE SCALE GENOMIC DNA]</scope>
    <source>
        <strain evidence="5">BC3_2A</strain>
        <strain evidence="4">SB11_1A</strain>
    </source>
</reference>
<dbReference type="InterPro" id="IPR036291">
    <property type="entry name" value="NAD(P)-bd_dom_sf"/>
</dbReference>
<evidence type="ECO:0000313" key="4">
    <source>
        <dbReference type="EMBL" id="CAA0111208.1"/>
    </source>
</evidence>
<dbReference type="SMART" id="SM00822">
    <property type="entry name" value="PKS_KR"/>
    <property type="match status" value="1"/>
</dbReference>
<dbReference type="EMBL" id="CACSIK010000003">
    <property type="protein sequence ID" value="CAA0111208.1"/>
    <property type="molecule type" value="Genomic_DNA"/>
</dbReference>
<dbReference type="Pfam" id="PF13561">
    <property type="entry name" value="adh_short_C2"/>
    <property type="match status" value="1"/>
</dbReference>
<accession>A0A5S9Q2P8</accession>
<comment type="similarity">
    <text evidence="1">Belongs to the short-chain dehydrogenases/reductases (SDR) family.</text>
</comment>
<keyword evidence="2 4" id="KW-0560">Oxidoreductase</keyword>
<name>A0A5S9Q2P8_9GAMM</name>
<protein>
    <submittedName>
        <fullName evidence="4">Gluconate 5-dehydrogenase</fullName>
        <ecNumber evidence="4">1.1.1.-</ecNumber>
    </submittedName>
</protein>
<dbReference type="Proteomes" id="UP000435877">
    <property type="component" value="Unassembled WGS sequence"/>
</dbReference>
<feature type="domain" description="Ketoreductase" evidence="3">
    <location>
        <begin position="11"/>
        <end position="191"/>
    </location>
</feature>
<gene>
    <name evidence="4" type="primary">gno</name>
    <name evidence="4" type="ORF">IHBHHGIJ_03276</name>
    <name evidence="5" type="ORF">KFEGEMFD_03489</name>
</gene>
<dbReference type="OrthoDB" id="9803333at2"/>
<dbReference type="PANTHER" id="PTHR42760">
    <property type="entry name" value="SHORT-CHAIN DEHYDROGENASES/REDUCTASES FAMILY MEMBER"/>
    <property type="match status" value="1"/>
</dbReference>
<dbReference type="EMBL" id="CACSIM010000006">
    <property type="protein sequence ID" value="CAA0118508.1"/>
    <property type="molecule type" value="Genomic_DNA"/>
</dbReference>
<sequence>MNNGMFSVDGKIVLVTGASSGIGYALSKGLAEHGAYVIAAARRVDKLKSLCDEVESNGGKIFTIKMDVSDRASVVTGFDHVNKHVGVIDTVVNNAGIAAPSSFVKIDEKTRDAVMGTNFNGVWNVAQEAAQRLIKSERPGSIINIASVLALGVKPGQSVYCASKGAVAQLTRGMALDLIKYGIRSNAIAPGWFKTEMSDDFFESDEGLAYISQMPAKRLGTLDELIGPVIMLASDAASFVNGVVIPVDGALNVVTI</sequence>
<evidence type="ECO:0000256" key="1">
    <source>
        <dbReference type="ARBA" id="ARBA00006484"/>
    </source>
</evidence>
<dbReference type="InterPro" id="IPR002347">
    <property type="entry name" value="SDR_fam"/>
</dbReference>
<dbReference type="PRINTS" id="PR00081">
    <property type="entry name" value="GDHRDH"/>
</dbReference>
<dbReference type="AlphaFoldDB" id="A0A5S9Q2P8"/>
<dbReference type="PROSITE" id="PS00061">
    <property type="entry name" value="ADH_SHORT"/>
    <property type="match status" value="1"/>
</dbReference>